<dbReference type="EMBL" id="JBHSTI010000008">
    <property type="protein sequence ID" value="MFC6237310.1"/>
    <property type="molecule type" value="Genomic_DNA"/>
</dbReference>
<evidence type="ECO:0000256" key="1">
    <source>
        <dbReference type="SAM" id="Phobius"/>
    </source>
</evidence>
<dbReference type="RefSeq" id="WP_386764503.1">
    <property type="nucleotide sequence ID" value="NZ_JBHSTI010000008.1"/>
</dbReference>
<comment type="caution">
    <text evidence="2">The sequence shown here is derived from an EMBL/GenBank/DDBJ whole genome shotgun (WGS) entry which is preliminary data.</text>
</comment>
<reference evidence="3" key="1">
    <citation type="journal article" date="2019" name="Int. J. Syst. Evol. Microbiol.">
        <title>The Global Catalogue of Microorganisms (GCM) 10K type strain sequencing project: providing services to taxonomists for standard genome sequencing and annotation.</title>
        <authorList>
            <consortium name="The Broad Institute Genomics Platform"/>
            <consortium name="The Broad Institute Genome Sequencing Center for Infectious Disease"/>
            <person name="Wu L."/>
            <person name="Ma J."/>
        </authorList>
    </citation>
    <scope>NUCLEOTIDE SEQUENCE [LARGE SCALE GENOMIC DNA]</scope>
    <source>
        <strain evidence="3">CGMCC 4.7317</strain>
    </source>
</reference>
<sequence length="75" mass="8006">MRRHDLDWVSLIAGAVFTGLALVYLITGITDATVDGRFVWPVVLVALGAAGVASAIRANQREEEQFPLAPTDEPG</sequence>
<gene>
    <name evidence="2" type="ORF">ACFQGU_05445</name>
</gene>
<proteinExistence type="predicted"/>
<feature type="transmembrane region" description="Helical" evidence="1">
    <location>
        <begin position="38"/>
        <end position="56"/>
    </location>
</feature>
<evidence type="ECO:0008006" key="4">
    <source>
        <dbReference type="Google" id="ProtNLM"/>
    </source>
</evidence>
<keyword evidence="3" id="KW-1185">Reference proteome</keyword>
<protein>
    <recommendedName>
        <fullName evidence="4">DUF5668 domain-containing protein</fullName>
    </recommendedName>
</protein>
<accession>A0ABW1SZR3</accession>
<dbReference type="Proteomes" id="UP001596138">
    <property type="component" value="Unassembled WGS sequence"/>
</dbReference>
<keyword evidence="1" id="KW-0472">Membrane</keyword>
<evidence type="ECO:0000313" key="2">
    <source>
        <dbReference type="EMBL" id="MFC6237310.1"/>
    </source>
</evidence>
<organism evidence="2 3">
    <name type="scientific">Longivirga aurantiaca</name>
    <dbReference type="NCBI Taxonomy" id="1837743"/>
    <lineage>
        <taxon>Bacteria</taxon>
        <taxon>Bacillati</taxon>
        <taxon>Actinomycetota</taxon>
        <taxon>Actinomycetes</taxon>
        <taxon>Sporichthyales</taxon>
        <taxon>Sporichthyaceae</taxon>
        <taxon>Longivirga</taxon>
    </lineage>
</organism>
<keyword evidence="1" id="KW-0812">Transmembrane</keyword>
<name>A0ABW1SZR3_9ACTN</name>
<feature type="transmembrane region" description="Helical" evidence="1">
    <location>
        <begin position="7"/>
        <end position="26"/>
    </location>
</feature>
<keyword evidence="1" id="KW-1133">Transmembrane helix</keyword>
<evidence type="ECO:0000313" key="3">
    <source>
        <dbReference type="Proteomes" id="UP001596138"/>
    </source>
</evidence>